<accession>A0A5B7GGG0</accession>
<comment type="caution">
    <text evidence="1">The sequence shown here is derived from an EMBL/GenBank/DDBJ whole genome shotgun (WGS) entry which is preliminary data.</text>
</comment>
<reference evidence="1 2" key="1">
    <citation type="submission" date="2019-05" db="EMBL/GenBank/DDBJ databases">
        <title>Another draft genome of Portunus trituberculatus and its Hox gene families provides insights of decapod evolution.</title>
        <authorList>
            <person name="Jeong J.-H."/>
            <person name="Song I."/>
            <person name="Kim S."/>
            <person name="Choi T."/>
            <person name="Kim D."/>
            <person name="Ryu S."/>
            <person name="Kim W."/>
        </authorList>
    </citation>
    <scope>NUCLEOTIDE SEQUENCE [LARGE SCALE GENOMIC DNA]</scope>
    <source>
        <tissue evidence="1">Muscle</tissue>
    </source>
</reference>
<name>A0A5B7GGG0_PORTR</name>
<dbReference type="Proteomes" id="UP000324222">
    <property type="component" value="Unassembled WGS sequence"/>
</dbReference>
<gene>
    <name evidence="1" type="ORF">E2C01_049587</name>
</gene>
<sequence length="182" mass="20323">MMRLEVADLTTQRDTQNFLFWLTSAFFSLTSSDEGSSAHWPMLHQLTHSFQRPLMNQVKITAFALANTRAARKESYFLHLPHCFSSVSKAQLRHIGMDLDLLSDSADVDKAIGQAQQTALVSLTELVTKALIKVKPRPETLWRNIHDPPPLPNLVLVLIQPNNGSLSRASTLAVPMILNVPL</sequence>
<organism evidence="1 2">
    <name type="scientific">Portunus trituberculatus</name>
    <name type="common">Swimming crab</name>
    <name type="synonym">Neptunus trituberculatus</name>
    <dbReference type="NCBI Taxonomy" id="210409"/>
    <lineage>
        <taxon>Eukaryota</taxon>
        <taxon>Metazoa</taxon>
        <taxon>Ecdysozoa</taxon>
        <taxon>Arthropoda</taxon>
        <taxon>Crustacea</taxon>
        <taxon>Multicrustacea</taxon>
        <taxon>Malacostraca</taxon>
        <taxon>Eumalacostraca</taxon>
        <taxon>Eucarida</taxon>
        <taxon>Decapoda</taxon>
        <taxon>Pleocyemata</taxon>
        <taxon>Brachyura</taxon>
        <taxon>Eubrachyura</taxon>
        <taxon>Portunoidea</taxon>
        <taxon>Portunidae</taxon>
        <taxon>Portuninae</taxon>
        <taxon>Portunus</taxon>
    </lineage>
</organism>
<evidence type="ECO:0000313" key="2">
    <source>
        <dbReference type="Proteomes" id="UP000324222"/>
    </source>
</evidence>
<evidence type="ECO:0000313" key="1">
    <source>
        <dbReference type="EMBL" id="MPC55644.1"/>
    </source>
</evidence>
<dbReference type="EMBL" id="VSRR010013337">
    <property type="protein sequence ID" value="MPC55644.1"/>
    <property type="molecule type" value="Genomic_DNA"/>
</dbReference>
<keyword evidence="2" id="KW-1185">Reference proteome</keyword>
<protein>
    <submittedName>
        <fullName evidence="1">Uncharacterized protein</fullName>
    </submittedName>
</protein>
<dbReference type="AlphaFoldDB" id="A0A5B7GGG0"/>
<proteinExistence type="predicted"/>